<dbReference type="AlphaFoldDB" id="A0A0B7IYD1"/>
<dbReference type="Gene3D" id="3.40.109.10">
    <property type="entry name" value="NADH Oxidase"/>
    <property type="match status" value="1"/>
</dbReference>
<dbReference type="PANTHER" id="PTHR43673:SF10">
    <property type="entry name" value="NADH DEHYDROGENASE_NAD(P)H NITROREDUCTASE XCC3605-RELATED"/>
    <property type="match status" value="1"/>
</dbReference>
<dbReference type="KEGG" id="mbac:BN1209_1058"/>
<dbReference type="GO" id="GO:0016491">
    <property type="term" value="F:oxidoreductase activity"/>
    <property type="evidence" value="ECO:0007669"/>
    <property type="project" value="UniProtKB-KW"/>
</dbReference>
<evidence type="ECO:0000313" key="5">
    <source>
        <dbReference type="Proteomes" id="UP000056322"/>
    </source>
</evidence>
<reference evidence="5" key="1">
    <citation type="submission" date="2014-12" db="EMBL/GenBank/DDBJ databases">
        <authorList>
            <person name="Salcher M.M."/>
        </authorList>
    </citation>
    <scope>NUCLEOTIDE SEQUENCE [LARGE SCALE GENOMIC DNA]</scope>
    <source>
        <strain evidence="5">MMS-10A-171</strain>
    </source>
</reference>
<dbReference type="CDD" id="cd02138">
    <property type="entry name" value="TdsD-like"/>
    <property type="match status" value="1"/>
</dbReference>
<sequence length="199" mass="22146">MKKTAITQVEIDKTIAERWSGRAYDASKPVTADQTIALLEAARWAPSCMGDQPWRIVVWNKDDNAEAWQQVFDCLSEGNQTWVINAPLLCLVCANTLFVKNAQPNRWAQYDTGAAAQNLCLQAASMGLMAHQMGGFDAEKIRTIFNIPVQFTLMSMISVGHPADIQSVTGELLVREMAPRTRRDLGDLFFDGAWEKPIA</sequence>
<dbReference type="SUPFAM" id="SSF55469">
    <property type="entry name" value="FMN-dependent nitroreductase-like"/>
    <property type="match status" value="1"/>
</dbReference>
<dbReference type="RefSeq" id="WP_045751267.1">
    <property type="nucleotide sequence ID" value="NZ_LN794158.1"/>
</dbReference>
<dbReference type="Proteomes" id="UP000056322">
    <property type="component" value="Chromosome 1"/>
</dbReference>
<dbReference type="PANTHER" id="PTHR43673">
    <property type="entry name" value="NAD(P)H NITROREDUCTASE YDGI-RELATED"/>
    <property type="match status" value="1"/>
</dbReference>
<dbReference type="EMBL" id="LN794158">
    <property type="protein sequence ID" value="CEN56099.1"/>
    <property type="molecule type" value="Genomic_DNA"/>
</dbReference>
<evidence type="ECO:0000256" key="2">
    <source>
        <dbReference type="ARBA" id="ARBA00023002"/>
    </source>
</evidence>
<dbReference type="InterPro" id="IPR029479">
    <property type="entry name" value="Nitroreductase"/>
</dbReference>
<accession>A0A0B7IYD1</accession>
<dbReference type="HOGENOM" id="CLU_070764_6_0_4"/>
<evidence type="ECO:0000259" key="3">
    <source>
        <dbReference type="Pfam" id="PF00881"/>
    </source>
</evidence>
<proteinExistence type="inferred from homology"/>
<name>A0A0B7IYD1_9PROT</name>
<evidence type="ECO:0000256" key="1">
    <source>
        <dbReference type="ARBA" id="ARBA00007118"/>
    </source>
</evidence>
<organism evidence="4 5">
    <name type="scientific">Candidatus Methylopumilus turicensis</name>
    <dbReference type="NCBI Taxonomy" id="1581680"/>
    <lineage>
        <taxon>Bacteria</taxon>
        <taxon>Pseudomonadati</taxon>
        <taxon>Pseudomonadota</taxon>
        <taxon>Betaproteobacteria</taxon>
        <taxon>Nitrosomonadales</taxon>
        <taxon>Methylophilaceae</taxon>
        <taxon>Candidatus Methylopumilus</taxon>
    </lineage>
</organism>
<keyword evidence="5" id="KW-1185">Reference proteome</keyword>
<feature type="domain" description="Nitroreductase" evidence="3">
    <location>
        <begin position="15"/>
        <end position="161"/>
    </location>
</feature>
<dbReference type="OrthoDB" id="9802510at2"/>
<evidence type="ECO:0000313" key="4">
    <source>
        <dbReference type="EMBL" id="CEN56099.1"/>
    </source>
</evidence>
<keyword evidence="2" id="KW-0560">Oxidoreductase</keyword>
<dbReference type="Pfam" id="PF00881">
    <property type="entry name" value="Nitroreductase"/>
    <property type="match status" value="1"/>
</dbReference>
<dbReference type="STRING" id="1581680.BN1209_1058"/>
<gene>
    <name evidence="4" type="ORF">BN1209_1058</name>
</gene>
<comment type="similarity">
    <text evidence="1">Belongs to the nitroreductase family.</text>
</comment>
<protein>
    <submittedName>
        <fullName evidence="4">Nitroreductase</fullName>
    </submittedName>
</protein>
<dbReference type="InterPro" id="IPR000415">
    <property type="entry name" value="Nitroreductase-like"/>
</dbReference>